<gene>
    <name evidence="1" type="ORF">N7Z68_21115</name>
</gene>
<keyword evidence="2" id="KW-1185">Reference proteome</keyword>
<evidence type="ECO:0000313" key="1">
    <source>
        <dbReference type="EMBL" id="MDE5415854.1"/>
    </source>
</evidence>
<comment type="caution">
    <text evidence="1">The sequence shown here is derived from an EMBL/GenBank/DDBJ whole genome shotgun (WGS) entry which is preliminary data.</text>
</comment>
<dbReference type="EMBL" id="JAOTPO010000022">
    <property type="protein sequence ID" value="MDE5415854.1"/>
    <property type="molecule type" value="Genomic_DNA"/>
</dbReference>
<dbReference type="Gene3D" id="3.30.160.250">
    <property type="match status" value="1"/>
</dbReference>
<name>A0ABT5VKB9_9BACI</name>
<dbReference type="SUPFAM" id="SSF143100">
    <property type="entry name" value="TTHA1013/TTHA0281-like"/>
    <property type="match status" value="1"/>
</dbReference>
<proteinExistence type="predicted"/>
<accession>A0ABT5VKB9</accession>
<evidence type="ECO:0000313" key="2">
    <source>
        <dbReference type="Proteomes" id="UP001148125"/>
    </source>
</evidence>
<dbReference type="Proteomes" id="UP001148125">
    <property type="component" value="Unassembled WGS sequence"/>
</dbReference>
<reference evidence="1" key="1">
    <citation type="submission" date="2024-05" db="EMBL/GenBank/DDBJ databases">
        <title>Alkalihalobacillus sp. strain MEB203 novel alkaliphilic bacterium from Lonar Lake, India.</title>
        <authorList>
            <person name="Joshi A."/>
            <person name="Thite S."/>
            <person name="Mengade P."/>
        </authorList>
    </citation>
    <scope>NUCLEOTIDE SEQUENCE</scope>
    <source>
        <strain evidence="1">MEB 203</strain>
    </source>
</reference>
<dbReference type="RefSeq" id="WP_275120446.1">
    <property type="nucleotide sequence ID" value="NZ_JAOTPO010000022.1"/>
</dbReference>
<protein>
    <submittedName>
        <fullName evidence="1">Type II toxin-antitoxin system HicB family antitoxin</fullName>
    </submittedName>
</protein>
<dbReference type="InterPro" id="IPR035069">
    <property type="entry name" value="TTHA1013/TTHA0281-like"/>
</dbReference>
<sequence>MKRGHQEFQNMLDLRQQSLLVRRQYNWMGQEEYCVEVKGINGCVGHGDTYKEAKEDLILAVRLWLKKEGRLELPPLNEKEKPLLYIEPAMTDKEFNQINVIVKEWNE</sequence>
<organism evidence="1 2">
    <name type="scientific">Alkalihalobacterium chitinilyticum</name>
    <dbReference type="NCBI Taxonomy" id="2980103"/>
    <lineage>
        <taxon>Bacteria</taxon>
        <taxon>Bacillati</taxon>
        <taxon>Bacillota</taxon>
        <taxon>Bacilli</taxon>
        <taxon>Bacillales</taxon>
        <taxon>Bacillaceae</taxon>
        <taxon>Alkalihalobacterium</taxon>
    </lineage>
</organism>